<name>K9UGF0_CHAP6</name>
<dbReference type="OrthoDB" id="580981at2"/>
<dbReference type="eggNOG" id="COG1649">
    <property type="taxonomic scope" value="Bacteria"/>
</dbReference>
<dbReference type="InterPro" id="IPR017853">
    <property type="entry name" value="GH"/>
</dbReference>
<dbReference type="KEGG" id="cmp:Cha6605_2849"/>
<proteinExistence type="predicted"/>
<reference evidence="3 4" key="1">
    <citation type="submission" date="2012-05" db="EMBL/GenBank/DDBJ databases">
        <title>Finished chromosome of genome of Chamaesiphon sp. PCC 6605.</title>
        <authorList>
            <consortium name="US DOE Joint Genome Institute"/>
            <person name="Gugger M."/>
            <person name="Coursin T."/>
            <person name="Rippka R."/>
            <person name="Tandeau De Marsac N."/>
            <person name="Huntemann M."/>
            <person name="Wei C.-L."/>
            <person name="Han J."/>
            <person name="Detter J.C."/>
            <person name="Han C."/>
            <person name="Tapia R."/>
            <person name="Chen A."/>
            <person name="Kyrpides N."/>
            <person name="Mavromatis K."/>
            <person name="Markowitz V."/>
            <person name="Szeto E."/>
            <person name="Ivanova N."/>
            <person name="Pagani I."/>
            <person name="Pati A."/>
            <person name="Goodwin L."/>
            <person name="Nordberg H.P."/>
            <person name="Cantor M.N."/>
            <person name="Hua S.X."/>
            <person name="Woyke T."/>
            <person name="Kerfeld C.A."/>
        </authorList>
    </citation>
    <scope>NUCLEOTIDE SEQUENCE [LARGE SCALE GENOMIC DNA]</scope>
    <source>
        <strain evidence="4">ATCC 27169 / PCC 6605</strain>
    </source>
</reference>
<dbReference type="AlphaFoldDB" id="K9UGF0"/>
<evidence type="ECO:0000313" key="3">
    <source>
        <dbReference type="EMBL" id="AFY93885.1"/>
    </source>
</evidence>
<dbReference type="PANTHER" id="PTHR43405:SF1">
    <property type="entry name" value="GLYCOSYL HYDROLASE DIGH"/>
    <property type="match status" value="1"/>
</dbReference>
<evidence type="ECO:0000259" key="2">
    <source>
        <dbReference type="Pfam" id="PF02638"/>
    </source>
</evidence>
<dbReference type="EMBL" id="CP003600">
    <property type="protein sequence ID" value="AFY93885.1"/>
    <property type="molecule type" value="Genomic_DNA"/>
</dbReference>
<dbReference type="Proteomes" id="UP000010366">
    <property type="component" value="Chromosome"/>
</dbReference>
<dbReference type="InterPro" id="IPR052177">
    <property type="entry name" value="Divisome_Glycosyl_Hydrolase"/>
</dbReference>
<dbReference type="STRING" id="1173020.Cha6605_2849"/>
<keyword evidence="1" id="KW-0732">Signal</keyword>
<evidence type="ECO:0000256" key="1">
    <source>
        <dbReference type="ARBA" id="ARBA00022729"/>
    </source>
</evidence>
<dbReference type="Gene3D" id="3.20.20.80">
    <property type="entry name" value="Glycosidases"/>
    <property type="match status" value="1"/>
</dbReference>
<sequence>MLKAVWLTNIDSQVMNSRKNLAEGMQRLADLGFNTIYPVVWQRGYTIHPSEVAKQWTGAAILPNSPFVGRDVLTEIIELARPLKMRVIPWFEYGLMVPPNSTIARRHKELLTLDINDNPQRVQGANGELDPNVWLNPCHYRVRKFMVDLITEVVRKYPVAGIQLDDHFCFPQELGYDKFTQLSFQQHNLGEMAPIEHDSEIWIEWGAERLTELLQQIVSSVKSVRRDCIVSISPNPLRFSRSRYLADWQRWQELGLMDELVLQVYRDRLEAFELELSKPEVQTARAKIPTSIGILAGLRTRPISSQIIKEQVAAVYAQQFSGLACFFYETLFHEQLVPNPVSRSRSQLSDIFTLSQPL</sequence>
<feature type="domain" description="Glycosyl hydrolase-like 10" evidence="2">
    <location>
        <begin position="2"/>
        <end position="310"/>
    </location>
</feature>
<dbReference type="InterPro" id="IPR003790">
    <property type="entry name" value="GHL10"/>
</dbReference>
<dbReference type="Pfam" id="PF02638">
    <property type="entry name" value="GHL10"/>
    <property type="match status" value="1"/>
</dbReference>
<accession>K9UGF0</accession>
<dbReference type="PATRIC" id="fig|1173020.3.peg.3254"/>
<protein>
    <recommendedName>
        <fullName evidence="2">Glycosyl hydrolase-like 10 domain-containing protein</fullName>
    </recommendedName>
</protein>
<dbReference type="SUPFAM" id="SSF51445">
    <property type="entry name" value="(Trans)glycosidases"/>
    <property type="match status" value="1"/>
</dbReference>
<dbReference type="HOGENOM" id="CLU_029517_1_0_3"/>
<dbReference type="RefSeq" id="WP_015160030.1">
    <property type="nucleotide sequence ID" value="NC_019697.1"/>
</dbReference>
<dbReference type="PANTHER" id="PTHR43405">
    <property type="entry name" value="GLYCOSYL HYDROLASE DIGH"/>
    <property type="match status" value="1"/>
</dbReference>
<keyword evidence="4" id="KW-1185">Reference proteome</keyword>
<organism evidence="3 4">
    <name type="scientific">Chamaesiphon minutus (strain ATCC 27169 / PCC 6605)</name>
    <dbReference type="NCBI Taxonomy" id="1173020"/>
    <lineage>
        <taxon>Bacteria</taxon>
        <taxon>Bacillati</taxon>
        <taxon>Cyanobacteriota</taxon>
        <taxon>Cyanophyceae</taxon>
        <taxon>Gomontiellales</taxon>
        <taxon>Chamaesiphonaceae</taxon>
        <taxon>Chamaesiphon</taxon>
    </lineage>
</organism>
<evidence type="ECO:0000313" key="4">
    <source>
        <dbReference type="Proteomes" id="UP000010366"/>
    </source>
</evidence>
<gene>
    <name evidence="3" type="ORF">Cha6605_2849</name>
</gene>